<dbReference type="InterPro" id="IPR009367">
    <property type="entry name" value="Elm1-like"/>
</dbReference>
<name>A0A060QAD9_9PROT</name>
<dbReference type="EMBL" id="CBLX010000001">
    <property type="protein sequence ID" value="CDG38049.1"/>
    <property type="molecule type" value="Genomic_DNA"/>
</dbReference>
<dbReference type="PANTHER" id="PTHR33986:SF15">
    <property type="entry name" value="MITOCHONDRIAL FISSION PROTEIN ELM1"/>
    <property type="match status" value="1"/>
</dbReference>
<dbReference type="AlphaFoldDB" id="A0A060QAD9"/>
<evidence type="ECO:0000313" key="2">
    <source>
        <dbReference type="Proteomes" id="UP000027583"/>
    </source>
</evidence>
<evidence type="ECO:0000313" key="1">
    <source>
        <dbReference type="EMBL" id="CDG38049.1"/>
    </source>
</evidence>
<dbReference type="Pfam" id="PF06258">
    <property type="entry name" value="Mito_fiss_Elm1"/>
    <property type="match status" value="1"/>
</dbReference>
<reference evidence="1 2" key="2">
    <citation type="journal article" date="2014" name="PLoS ONE">
        <title>Evolution of mitochondria reconstructed from the energy metabolism of living bacteria.</title>
        <authorList>
            <person name="Degli Esposti M."/>
            <person name="Chouaia B."/>
            <person name="Comandatore F."/>
            <person name="Crotti E."/>
            <person name="Sassera D."/>
            <person name="Lievens P.M."/>
            <person name="Daffonchio D."/>
            <person name="Bandi C."/>
        </authorList>
    </citation>
    <scope>NUCLEOTIDE SEQUENCE [LARGE SCALE GENOMIC DNA]</scope>
    <source>
        <strain evidence="1 2">SF2.1</strain>
    </source>
</reference>
<dbReference type="eggNOG" id="COG3660">
    <property type="taxonomic scope" value="Bacteria"/>
</dbReference>
<sequence length="309" mass="32911">MSVAIIAEDFAGMRAQASGLIERAGLEWHFHPVRIGGVWRRIPTRFCPDPLRATAPIVLPGDTRLLVSVGGTGGAVGAALKKRTGLPLVQIQNPRMDAARFDLIVANVHDRMAGPNVVAARTALHGVTPAKLSDARTLWEGRLRTGKKALLSVLIGGANGRFSFGVNEAATLGAQLAGIARTQDVTIALTPSRRTDPAALAMLREALDPSCAMIWDGQGDNPYLGMLACADMIAVTTDSVSMISEAAATTAPVLIIDLPGRSRRIRTFVETLAEAGRVRPFTGAWEPWAITPLDDTGRAADEMRRRLAL</sequence>
<gene>
    <name evidence="1" type="ORF">ASAP_0004</name>
</gene>
<comment type="caution">
    <text evidence="1">The sequence shown here is derived from an EMBL/GenBank/DDBJ whole genome shotgun (WGS) entry which is preliminary data.</text>
</comment>
<dbReference type="RefSeq" id="WP_023978742.1">
    <property type="nucleotide sequence ID" value="NZ_CBLX010000001.1"/>
</dbReference>
<protein>
    <submittedName>
        <fullName evidence="1">DUF1022 domain-containing protein</fullName>
    </submittedName>
</protein>
<proteinExistence type="predicted"/>
<accession>A0A060QAD9</accession>
<dbReference type="PANTHER" id="PTHR33986">
    <property type="entry name" value="OS02G0535700 PROTEIN"/>
    <property type="match status" value="1"/>
</dbReference>
<dbReference type="Proteomes" id="UP000027583">
    <property type="component" value="Unassembled WGS sequence"/>
</dbReference>
<reference evidence="1 2" key="1">
    <citation type="journal article" date="2014" name="Genome Biol. Evol.">
        <title>Acetic acid bacteria genomes reveal functional traits for adaptation to life in insect guts.</title>
        <authorList>
            <person name="Chouaia B."/>
            <person name="Gaiarsa S."/>
            <person name="Crotti E."/>
            <person name="Comandatore F."/>
            <person name="Degli Esposti M."/>
            <person name="Ricci I."/>
            <person name="Alma A."/>
            <person name="Favia G."/>
            <person name="Bandi C."/>
            <person name="Daffonchio D."/>
        </authorList>
    </citation>
    <scope>NUCLEOTIDE SEQUENCE [LARGE SCALE GENOMIC DNA]</scope>
    <source>
        <strain evidence="1 2">SF2.1</strain>
    </source>
</reference>
<organism evidence="1 2">
    <name type="scientific">Asaia bogorensis</name>
    <dbReference type="NCBI Taxonomy" id="91915"/>
    <lineage>
        <taxon>Bacteria</taxon>
        <taxon>Pseudomonadati</taxon>
        <taxon>Pseudomonadota</taxon>
        <taxon>Alphaproteobacteria</taxon>
        <taxon>Acetobacterales</taxon>
        <taxon>Acetobacteraceae</taxon>
        <taxon>Asaia</taxon>
    </lineage>
</organism>